<organism evidence="2 3">
    <name type="scientific">Antarcticimicrobium luteum</name>
    <dbReference type="NCBI Taxonomy" id="2547397"/>
    <lineage>
        <taxon>Bacteria</taxon>
        <taxon>Pseudomonadati</taxon>
        <taxon>Pseudomonadota</taxon>
        <taxon>Alphaproteobacteria</taxon>
        <taxon>Rhodobacterales</taxon>
        <taxon>Paracoccaceae</taxon>
        <taxon>Antarcticimicrobium</taxon>
    </lineage>
</organism>
<keyword evidence="1" id="KW-0812">Transmembrane</keyword>
<evidence type="ECO:0000313" key="3">
    <source>
        <dbReference type="Proteomes" id="UP000295301"/>
    </source>
</evidence>
<dbReference type="EMBL" id="SMUV01000045">
    <property type="protein sequence ID" value="TDK51588.1"/>
    <property type="molecule type" value="Genomic_DNA"/>
</dbReference>
<proteinExistence type="predicted"/>
<reference evidence="2 3" key="1">
    <citation type="submission" date="2019-03" db="EMBL/GenBank/DDBJ databases">
        <title>Ruegeria lutea sp. nov., a novel strain, isolated from marine sediment, the Masan Bay, South Korea.</title>
        <authorList>
            <person name="Kim J."/>
            <person name="Kim D.-Y."/>
            <person name="Lee S.-S."/>
        </authorList>
    </citation>
    <scope>NUCLEOTIDE SEQUENCE [LARGE SCALE GENOMIC DNA]</scope>
    <source>
        <strain evidence="2 3">318-1</strain>
    </source>
</reference>
<accession>A0A4R5VHE1</accession>
<dbReference type="RefSeq" id="WP_133358259.1">
    <property type="nucleotide sequence ID" value="NZ_SMUV01000045.1"/>
</dbReference>
<dbReference type="AlphaFoldDB" id="A0A4R5VHE1"/>
<keyword evidence="1" id="KW-0472">Membrane</keyword>
<sequence length="183" mass="21098">MRTRLLALLRRFRDETRGSVSVEFVIVMPFLFWAFMATYVYFDGYRQSAQNLKAAYAIGDMISRETEDINSTYIDSMQKVLGLMTRSSETVKLRVTVVRWDEGDNRYYVVWSEPRGYTSARADSDMAEIAGLLPVMPDGERVILIETRSVYEPVFDIGMSDKILDNFVFTRPRFGPQIKWAAG</sequence>
<feature type="transmembrane region" description="Helical" evidence="1">
    <location>
        <begin position="20"/>
        <end position="42"/>
    </location>
</feature>
<dbReference type="Proteomes" id="UP000295301">
    <property type="component" value="Unassembled WGS sequence"/>
</dbReference>
<keyword evidence="1" id="KW-1133">Transmembrane helix</keyword>
<evidence type="ECO:0000313" key="2">
    <source>
        <dbReference type="EMBL" id="TDK51588.1"/>
    </source>
</evidence>
<comment type="caution">
    <text evidence="2">The sequence shown here is derived from an EMBL/GenBank/DDBJ whole genome shotgun (WGS) entry which is preliminary data.</text>
</comment>
<gene>
    <name evidence="2" type="ORF">E1832_03020</name>
</gene>
<name>A0A4R5VHE1_9RHOB</name>
<evidence type="ECO:0000256" key="1">
    <source>
        <dbReference type="SAM" id="Phobius"/>
    </source>
</evidence>
<protein>
    <submittedName>
        <fullName evidence="2">Pilus assembly protein</fullName>
    </submittedName>
</protein>
<keyword evidence="3" id="KW-1185">Reference proteome</keyword>
<dbReference type="OrthoDB" id="7876207at2"/>